<evidence type="ECO:0000256" key="6">
    <source>
        <dbReference type="SAM" id="MobiDB-lite"/>
    </source>
</evidence>
<dbReference type="InterPro" id="IPR011009">
    <property type="entry name" value="Kinase-like_dom_sf"/>
</dbReference>
<protein>
    <recommendedName>
        <fullName evidence="7">Protein kinase domain-containing protein</fullName>
    </recommendedName>
</protein>
<dbReference type="OrthoDB" id="347657at2759"/>
<feature type="domain" description="Protein kinase" evidence="7">
    <location>
        <begin position="110"/>
        <end position="384"/>
    </location>
</feature>
<evidence type="ECO:0000256" key="2">
    <source>
        <dbReference type="ARBA" id="ARBA00022679"/>
    </source>
</evidence>
<evidence type="ECO:0000256" key="1">
    <source>
        <dbReference type="ARBA" id="ARBA00022527"/>
    </source>
</evidence>
<dbReference type="STRING" id="181874.A0A409V9U6"/>
<keyword evidence="2" id="KW-0808">Transferase</keyword>
<evidence type="ECO:0000256" key="5">
    <source>
        <dbReference type="ARBA" id="ARBA00022840"/>
    </source>
</evidence>
<dbReference type="GO" id="GO:0004674">
    <property type="term" value="F:protein serine/threonine kinase activity"/>
    <property type="evidence" value="ECO:0007669"/>
    <property type="project" value="UniProtKB-KW"/>
</dbReference>
<dbReference type="Gene3D" id="3.30.200.20">
    <property type="entry name" value="Phosphorylase Kinase, domain 1"/>
    <property type="match status" value="1"/>
</dbReference>
<comment type="caution">
    <text evidence="8">The sequence shown here is derived from an EMBL/GenBank/DDBJ whole genome shotgun (WGS) entry which is preliminary data.</text>
</comment>
<dbReference type="PROSITE" id="PS50011">
    <property type="entry name" value="PROTEIN_KINASE_DOM"/>
    <property type="match status" value="1"/>
</dbReference>
<dbReference type="SUPFAM" id="SSF56112">
    <property type="entry name" value="Protein kinase-like (PK-like)"/>
    <property type="match status" value="1"/>
</dbReference>
<keyword evidence="1" id="KW-0723">Serine/threonine-protein kinase</keyword>
<keyword evidence="3" id="KW-0547">Nucleotide-binding</keyword>
<sequence>MKDKISDVATLVDDPWLSPKSGFFEDGTPPWLEVSSMDPVPFSQNFSDLFDGLGLHLACMDTGDERVEKRSSSMSYDLKNIANLRDIPDLEHDETNEIVVIPKKRPLTLPTILEERLEGNISCVPTARLSEFEFENNTSQCVSPKRQRIIVHRDTKRRYVVKTRKVMEALWVEHIILEVITDLSLPFLPLMRWSCRDMDQIYMITDLYEGGTLEALLDRYVNLGSQRAQFYAAGISHLHSSGIVHRHLNPKNIYLDRDGHVVISGFDRADFLNQSGVQDKCPIVDDDMIEYSAPELLFSWTHDGRVDCWSFGMLIYYLFFGTHPYQRDMDEYNMTIREVVFSRPVSGDSLRLIHPTARDLILKCLERNPAFRLNIQEVKEQAYFESTNWCRVSSKGLDVPSYHSIDDDTLSISEALRRPMSMIPSFDSDSPGTIPSPIKEGSIKHTGRRSSVFDPPILPELFGPSIPMEPPALPVIEERSTPSDSGTVDDHNSIIEVSGEGLATKKKTPSFWDKLDCEEGASVSAKSLEFGKSTGAPYSCAPKLRKYRSVIHPRFLFNLSTSSFQRRFKKKPKSSGALNPGLSSEVLPSLPNGVHQIGSGIGFSYNMPAKSVTSRASLASFTPSACYTLFHGGFSVRSLGRTLGAPSTQAIRSRVKTKTEPQVLEKINRATEVKRSDDICRSDDFEPYEEKMPEQRQDVGGGTFIREMYRTPSWILVPPENVPSPMSLVNSTFPSVKRVSCSGSTYQRQAACGSPKTESVPLTPATLVNGDSGLGRVPVLLTAADNVDEGDGEVNITISKEVRLAMDLAFPDGSPRPTLRLVPSSATITTQPSFNGMEGLRVSCGGPPLAGMSRPSDIELWNNV</sequence>
<dbReference type="Gene3D" id="1.10.510.10">
    <property type="entry name" value="Transferase(Phosphotransferase) domain 1"/>
    <property type="match status" value="1"/>
</dbReference>
<evidence type="ECO:0000313" key="9">
    <source>
        <dbReference type="Proteomes" id="UP000284842"/>
    </source>
</evidence>
<reference evidence="8 9" key="1">
    <citation type="journal article" date="2018" name="Evol. Lett.">
        <title>Horizontal gene cluster transfer increased hallucinogenic mushroom diversity.</title>
        <authorList>
            <person name="Reynolds H.T."/>
            <person name="Vijayakumar V."/>
            <person name="Gluck-Thaler E."/>
            <person name="Korotkin H.B."/>
            <person name="Matheny P.B."/>
            <person name="Slot J.C."/>
        </authorList>
    </citation>
    <scope>NUCLEOTIDE SEQUENCE [LARGE SCALE GENOMIC DNA]</scope>
    <source>
        <strain evidence="8 9">2629</strain>
    </source>
</reference>
<keyword evidence="5" id="KW-0067">ATP-binding</keyword>
<dbReference type="InParanoid" id="A0A409V9U6"/>
<name>A0A409V9U6_9AGAR</name>
<dbReference type="EMBL" id="NHTK01006119">
    <property type="protein sequence ID" value="PPQ63551.1"/>
    <property type="molecule type" value="Genomic_DNA"/>
</dbReference>
<evidence type="ECO:0000256" key="4">
    <source>
        <dbReference type="ARBA" id="ARBA00022777"/>
    </source>
</evidence>
<dbReference type="InterPro" id="IPR000719">
    <property type="entry name" value="Prot_kinase_dom"/>
</dbReference>
<evidence type="ECO:0000313" key="8">
    <source>
        <dbReference type="EMBL" id="PPQ63551.1"/>
    </source>
</evidence>
<evidence type="ECO:0000256" key="3">
    <source>
        <dbReference type="ARBA" id="ARBA00022741"/>
    </source>
</evidence>
<dbReference type="Pfam" id="PF00069">
    <property type="entry name" value="Pkinase"/>
    <property type="match status" value="1"/>
</dbReference>
<dbReference type="PANTHER" id="PTHR24351">
    <property type="entry name" value="RIBOSOMAL PROTEIN S6 KINASE"/>
    <property type="match status" value="1"/>
</dbReference>
<dbReference type="GO" id="GO:0005524">
    <property type="term" value="F:ATP binding"/>
    <property type="evidence" value="ECO:0007669"/>
    <property type="project" value="UniProtKB-KW"/>
</dbReference>
<keyword evidence="9" id="KW-1185">Reference proteome</keyword>
<accession>A0A409V9U6</accession>
<organism evidence="8 9">
    <name type="scientific">Panaeolus cyanescens</name>
    <dbReference type="NCBI Taxonomy" id="181874"/>
    <lineage>
        <taxon>Eukaryota</taxon>
        <taxon>Fungi</taxon>
        <taxon>Dikarya</taxon>
        <taxon>Basidiomycota</taxon>
        <taxon>Agaricomycotina</taxon>
        <taxon>Agaricomycetes</taxon>
        <taxon>Agaricomycetidae</taxon>
        <taxon>Agaricales</taxon>
        <taxon>Agaricineae</taxon>
        <taxon>Galeropsidaceae</taxon>
        <taxon>Panaeolus</taxon>
    </lineage>
</organism>
<gene>
    <name evidence="8" type="ORF">CVT24_004781</name>
</gene>
<evidence type="ECO:0000259" key="7">
    <source>
        <dbReference type="PROSITE" id="PS50011"/>
    </source>
</evidence>
<proteinExistence type="predicted"/>
<keyword evidence="4" id="KW-0418">Kinase</keyword>
<dbReference type="AlphaFoldDB" id="A0A409V9U6"/>
<feature type="region of interest" description="Disordered" evidence="6">
    <location>
        <begin position="423"/>
        <end position="455"/>
    </location>
</feature>
<dbReference type="Proteomes" id="UP000284842">
    <property type="component" value="Unassembled WGS sequence"/>
</dbReference>